<feature type="binding site" evidence="5">
    <location>
        <position position="103"/>
    </location>
    <ligand>
        <name>Mg(2+)</name>
        <dbReference type="ChEBI" id="CHEBI:18420"/>
    </ligand>
</feature>
<evidence type="ECO:0000256" key="1">
    <source>
        <dbReference type="ARBA" id="ARBA00022649"/>
    </source>
</evidence>
<keyword evidence="3 5" id="KW-0479">Metal-binding</keyword>
<dbReference type="PANTHER" id="PTHR38826:SF5">
    <property type="entry name" value="RIBONUCLEASE VAPC13"/>
    <property type="match status" value="1"/>
</dbReference>
<dbReference type="EMBL" id="MT630986">
    <property type="protein sequence ID" value="QNO44558.1"/>
    <property type="molecule type" value="Genomic_DNA"/>
</dbReference>
<keyword evidence="2 5" id="KW-0540">Nuclease</keyword>
<reference evidence="8" key="1">
    <citation type="submission" date="2020-06" db="EMBL/GenBank/DDBJ databases">
        <title>Unique genomic features of the anaerobic methanotrophic archaea.</title>
        <authorList>
            <person name="Chadwick G.L."/>
            <person name="Skennerton C.T."/>
            <person name="Laso-Perez R."/>
            <person name="Leu A.O."/>
            <person name="Speth D.R."/>
            <person name="Yu H."/>
            <person name="Morgan-Lang C."/>
            <person name="Hatzenpichler R."/>
            <person name="Goudeau D."/>
            <person name="Malmstrom R."/>
            <person name="Brazelton W.J."/>
            <person name="Woyke T."/>
            <person name="Hallam S.J."/>
            <person name="Tyson G.W."/>
            <person name="Wegener G."/>
            <person name="Boetius A."/>
            <person name="Orphan V."/>
        </authorList>
    </citation>
    <scope>NUCLEOTIDE SEQUENCE</scope>
</reference>
<keyword evidence="4 5" id="KW-0378">Hydrolase</keyword>
<comment type="function">
    <text evidence="5">Toxic component of a toxin-antitoxin (TA) system. An RNase.</text>
</comment>
<dbReference type="InterPro" id="IPR002716">
    <property type="entry name" value="PIN_dom"/>
</dbReference>
<evidence type="ECO:0000313" key="8">
    <source>
        <dbReference type="EMBL" id="QNO44966.1"/>
    </source>
</evidence>
<dbReference type="EC" id="3.1.-.-" evidence="5"/>
<dbReference type="GO" id="GO:0004540">
    <property type="term" value="F:RNA nuclease activity"/>
    <property type="evidence" value="ECO:0007669"/>
    <property type="project" value="InterPro"/>
</dbReference>
<dbReference type="EMBL" id="MT631057">
    <property type="protein sequence ID" value="QNO45011.1"/>
    <property type="molecule type" value="Genomic_DNA"/>
</dbReference>
<dbReference type="GO" id="GO:0004519">
    <property type="term" value="F:endonuclease activity"/>
    <property type="evidence" value="ECO:0007669"/>
    <property type="project" value="UniProtKB-KW"/>
</dbReference>
<comment type="cofactor">
    <cofactor evidence="5">
        <name>Mg(2+)</name>
        <dbReference type="ChEBI" id="CHEBI:18420"/>
    </cofactor>
</comment>
<dbReference type="CDD" id="cd09854">
    <property type="entry name" value="PIN_VapC-like"/>
    <property type="match status" value="1"/>
</dbReference>
<evidence type="ECO:0000256" key="5">
    <source>
        <dbReference type="HAMAP-Rule" id="MF_00265"/>
    </source>
</evidence>
<dbReference type="InterPro" id="IPR029060">
    <property type="entry name" value="PIN-like_dom_sf"/>
</dbReference>
<dbReference type="GO" id="GO:0000287">
    <property type="term" value="F:magnesium ion binding"/>
    <property type="evidence" value="ECO:0007669"/>
    <property type="project" value="UniProtKB-UniRule"/>
</dbReference>
<feature type="domain" description="PIN" evidence="6">
    <location>
        <begin position="4"/>
        <end position="128"/>
    </location>
</feature>
<evidence type="ECO:0000313" key="7">
    <source>
        <dbReference type="EMBL" id="QNO44558.1"/>
    </source>
</evidence>
<keyword evidence="5" id="KW-0460">Magnesium</keyword>
<keyword evidence="1 5" id="KW-1277">Toxin-antitoxin system</keyword>
<gene>
    <name evidence="5 8" type="primary">vapC</name>
    <name evidence="8" type="ORF">ABJGDBBG_00004</name>
    <name evidence="9" type="ORF">BPECEDMP_00007</name>
    <name evidence="7" type="ORF">OHNFDOKE_00007</name>
</gene>
<dbReference type="HAMAP" id="MF_00265">
    <property type="entry name" value="VapC_Nob1"/>
    <property type="match status" value="1"/>
</dbReference>
<dbReference type="InterPro" id="IPR052106">
    <property type="entry name" value="PINc/VapC_TA"/>
</dbReference>
<dbReference type="AlphaFoldDB" id="A0A7G9YAD2"/>
<dbReference type="SUPFAM" id="SSF88723">
    <property type="entry name" value="PIN domain-like"/>
    <property type="match status" value="1"/>
</dbReference>
<evidence type="ECO:0000256" key="4">
    <source>
        <dbReference type="ARBA" id="ARBA00022801"/>
    </source>
</evidence>
<dbReference type="Pfam" id="PF01850">
    <property type="entry name" value="PIN"/>
    <property type="match status" value="1"/>
</dbReference>
<proteinExistence type="inferred from homology"/>
<feature type="binding site" evidence="5">
    <location>
        <position position="7"/>
    </location>
    <ligand>
        <name>Mg(2+)</name>
        <dbReference type="ChEBI" id="CHEBI:18420"/>
    </ligand>
</feature>
<accession>A0A7G9YAD2</accession>
<dbReference type="Gene3D" id="3.40.50.1010">
    <property type="entry name" value="5'-nuclease"/>
    <property type="match status" value="1"/>
</dbReference>
<evidence type="ECO:0000313" key="9">
    <source>
        <dbReference type="EMBL" id="QNO45011.1"/>
    </source>
</evidence>
<keyword evidence="8" id="KW-0255">Endonuclease</keyword>
<evidence type="ECO:0000256" key="3">
    <source>
        <dbReference type="ARBA" id="ARBA00022723"/>
    </source>
</evidence>
<protein>
    <recommendedName>
        <fullName evidence="5">Ribonuclease VapC</fullName>
        <shortName evidence="5">RNase VapC</shortName>
        <ecNumber evidence="5">3.1.-.-</ecNumber>
    </recommendedName>
    <alternativeName>
        <fullName evidence="5">Putative toxin VapC</fullName>
    </alternativeName>
</protein>
<sequence length="140" mass="15872">MVDYFLDTNIFMYAAGKPHKFKEPCVTVLSSVASGDLIAAVDAEVFQEIMYRYHHINLAEKGVDLAWGITDLGIDVLPVTKKDIEIALYYYQKYRKLGISPRDIIHVATMLNSGIGKIVSVDKHFDMIEEVDRIDPFDLC</sequence>
<organism evidence="8">
    <name type="scientific">Candidatus Methanogaster sp. ANME-2c ERB4</name>
    <dbReference type="NCBI Taxonomy" id="2759911"/>
    <lineage>
        <taxon>Archaea</taxon>
        <taxon>Methanobacteriati</taxon>
        <taxon>Methanobacteriota</taxon>
        <taxon>Stenosarchaea group</taxon>
        <taxon>Methanomicrobia</taxon>
        <taxon>Methanosarcinales</taxon>
        <taxon>ANME-2 cluster</taxon>
        <taxon>Candidatus Methanogasteraceae</taxon>
        <taxon>Candidatus Methanogaster</taxon>
    </lineage>
</organism>
<keyword evidence="5" id="KW-0800">Toxin</keyword>
<dbReference type="GO" id="GO:0016787">
    <property type="term" value="F:hydrolase activity"/>
    <property type="evidence" value="ECO:0007669"/>
    <property type="project" value="UniProtKB-KW"/>
</dbReference>
<dbReference type="InterPro" id="IPR022907">
    <property type="entry name" value="VapC_family"/>
</dbReference>
<dbReference type="GO" id="GO:0090729">
    <property type="term" value="F:toxin activity"/>
    <property type="evidence" value="ECO:0007669"/>
    <property type="project" value="UniProtKB-KW"/>
</dbReference>
<evidence type="ECO:0000259" key="6">
    <source>
        <dbReference type="Pfam" id="PF01850"/>
    </source>
</evidence>
<dbReference type="PANTHER" id="PTHR38826">
    <property type="entry name" value="RIBONUCLEASE VAPC13"/>
    <property type="match status" value="1"/>
</dbReference>
<comment type="similarity">
    <text evidence="5">Belongs to the PINc/VapC protein family.</text>
</comment>
<dbReference type="EMBL" id="MT631049">
    <property type="protein sequence ID" value="QNO44966.1"/>
    <property type="molecule type" value="Genomic_DNA"/>
</dbReference>
<evidence type="ECO:0000256" key="2">
    <source>
        <dbReference type="ARBA" id="ARBA00022722"/>
    </source>
</evidence>
<name>A0A7G9YAD2_9EURY</name>